<evidence type="ECO:0000256" key="6">
    <source>
        <dbReference type="ARBA" id="ARBA00023163"/>
    </source>
</evidence>
<evidence type="ECO:0000256" key="3">
    <source>
        <dbReference type="ARBA" id="ARBA00022771"/>
    </source>
</evidence>
<evidence type="ECO:0000256" key="5">
    <source>
        <dbReference type="ARBA" id="ARBA00023015"/>
    </source>
</evidence>
<dbReference type="InterPro" id="IPR013087">
    <property type="entry name" value="Znf_C2H2_type"/>
</dbReference>
<keyword evidence="5" id="KW-0805">Transcription regulation</keyword>
<keyword evidence="4" id="KW-0862">Zinc</keyword>
<gene>
    <name evidence="10" type="ORF">JRO89_XS14G0072700</name>
</gene>
<keyword evidence="7" id="KW-0539">Nucleus</keyword>
<dbReference type="Proteomes" id="UP000827721">
    <property type="component" value="Unassembled WGS sequence"/>
</dbReference>
<organism evidence="10 11">
    <name type="scientific">Xanthoceras sorbifolium</name>
    <dbReference type="NCBI Taxonomy" id="99658"/>
    <lineage>
        <taxon>Eukaryota</taxon>
        <taxon>Viridiplantae</taxon>
        <taxon>Streptophyta</taxon>
        <taxon>Embryophyta</taxon>
        <taxon>Tracheophyta</taxon>
        <taxon>Spermatophyta</taxon>
        <taxon>Magnoliopsida</taxon>
        <taxon>eudicotyledons</taxon>
        <taxon>Gunneridae</taxon>
        <taxon>Pentapetalae</taxon>
        <taxon>rosids</taxon>
        <taxon>malvids</taxon>
        <taxon>Sapindales</taxon>
        <taxon>Sapindaceae</taxon>
        <taxon>Xanthoceroideae</taxon>
        <taxon>Xanthoceras</taxon>
    </lineage>
</organism>
<protein>
    <recommendedName>
        <fullName evidence="9">C2H2-type domain-containing protein</fullName>
    </recommendedName>
</protein>
<evidence type="ECO:0000256" key="7">
    <source>
        <dbReference type="ARBA" id="ARBA00023242"/>
    </source>
</evidence>
<dbReference type="InterPro" id="IPR036236">
    <property type="entry name" value="Znf_C2H2_sf"/>
</dbReference>
<proteinExistence type="predicted"/>
<dbReference type="PANTHER" id="PTHR45801">
    <property type="entry name" value="OS07G0101800 PROTEIN"/>
    <property type="match status" value="1"/>
</dbReference>
<evidence type="ECO:0000256" key="8">
    <source>
        <dbReference type="PROSITE-ProRule" id="PRU00042"/>
    </source>
</evidence>
<sequence>METAAHQYWMWMKRREILMKSSSFGDSTTTTTTTTSSWEERAFAEDANGSLNGGGGCVWPPRSYSCSFCKREFRSAQALGGHMNVHRRDRARLKHSLSLQNNSSLNNSSLSLSEPKIIPSHHEILTSTTLSAPSRVSSGLSTQENFITSENTTLVSPTSNNIYTKRFLNISSTSSSVSKPNSFQTLEKNPREDNNQESILSICLLDDHHCDDDDAVETNLSVGLKPSGGRSYGDHQESSTIISCKRTKTAVSTLPANFFISSNHDDPKYRLQMEVLGFRSGSKENNLDLELRLGDPPKVK</sequence>
<keyword evidence="11" id="KW-1185">Reference proteome</keyword>
<dbReference type="InterPro" id="IPR052426">
    <property type="entry name" value="Plant_dev_regulator"/>
</dbReference>
<dbReference type="SMART" id="SM00355">
    <property type="entry name" value="ZnF_C2H2"/>
    <property type="match status" value="1"/>
</dbReference>
<keyword evidence="3 8" id="KW-0863">Zinc-finger</keyword>
<dbReference type="Gene3D" id="3.30.160.60">
    <property type="entry name" value="Classic Zinc Finger"/>
    <property type="match status" value="1"/>
</dbReference>
<dbReference type="PROSITE" id="PS00028">
    <property type="entry name" value="ZINC_FINGER_C2H2_1"/>
    <property type="match status" value="1"/>
</dbReference>
<dbReference type="EMBL" id="JAFEMO010000014">
    <property type="protein sequence ID" value="KAH7548141.1"/>
    <property type="molecule type" value="Genomic_DNA"/>
</dbReference>
<accession>A0ABQ8H4B4</accession>
<comment type="caution">
    <text evidence="10">The sequence shown here is derived from an EMBL/GenBank/DDBJ whole genome shotgun (WGS) entry which is preliminary data.</text>
</comment>
<evidence type="ECO:0000256" key="1">
    <source>
        <dbReference type="ARBA" id="ARBA00004123"/>
    </source>
</evidence>
<evidence type="ECO:0000313" key="11">
    <source>
        <dbReference type="Proteomes" id="UP000827721"/>
    </source>
</evidence>
<comment type="subcellular location">
    <subcellularLocation>
        <location evidence="1">Nucleus</location>
    </subcellularLocation>
</comment>
<evidence type="ECO:0000256" key="4">
    <source>
        <dbReference type="ARBA" id="ARBA00022833"/>
    </source>
</evidence>
<dbReference type="PANTHER" id="PTHR45801:SF5">
    <property type="entry name" value="OS05G0286100 PROTEIN"/>
    <property type="match status" value="1"/>
</dbReference>
<name>A0ABQ8H4B4_9ROSI</name>
<reference evidence="10 11" key="1">
    <citation type="submission" date="2021-02" db="EMBL/GenBank/DDBJ databases">
        <title>Plant Genome Project.</title>
        <authorList>
            <person name="Zhang R.-G."/>
        </authorList>
    </citation>
    <scope>NUCLEOTIDE SEQUENCE [LARGE SCALE GENOMIC DNA]</scope>
    <source>
        <tissue evidence="10">Leaves</tissue>
    </source>
</reference>
<dbReference type="Pfam" id="PF13912">
    <property type="entry name" value="zf-C2H2_6"/>
    <property type="match status" value="1"/>
</dbReference>
<evidence type="ECO:0000259" key="9">
    <source>
        <dbReference type="PROSITE" id="PS50157"/>
    </source>
</evidence>
<keyword evidence="2" id="KW-0479">Metal-binding</keyword>
<dbReference type="SUPFAM" id="SSF57667">
    <property type="entry name" value="beta-beta-alpha zinc fingers"/>
    <property type="match status" value="1"/>
</dbReference>
<keyword evidence="6" id="KW-0804">Transcription</keyword>
<feature type="domain" description="C2H2-type" evidence="9">
    <location>
        <begin position="64"/>
        <end position="91"/>
    </location>
</feature>
<dbReference type="PROSITE" id="PS50157">
    <property type="entry name" value="ZINC_FINGER_C2H2_2"/>
    <property type="match status" value="1"/>
</dbReference>
<evidence type="ECO:0000256" key="2">
    <source>
        <dbReference type="ARBA" id="ARBA00022723"/>
    </source>
</evidence>
<evidence type="ECO:0000313" key="10">
    <source>
        <dbReference type="EMBL" id="KAH7548141.1"/>
    </source>
</evidence>